<name>A0A316FAP2_9ACTN</name>
<keyword evidence="2" id="KW-0479">Metal-binding</keyword>
<dbReference type="InterPro" id="IPR013785">
    <property type="entry name" value="Aldolase_TIM"/>
</dbReference>
<dbReference type="PANTHER" id="PTHR43273">
    <property type="entry name" value="ANAEROBIC SULFATASE-MATURATING ENZYME HOMOLOG ASLB-RELATED"/>
    <property type="match status" value="1"/>
</dbReference>
<accession>A0A316FAP2</accession>
<reference evidence="6 7" key="1">
    <citation type="submission" date="2018-05" db="EMBL/GenBank/DDBJ databases">
        <title>Genomic Encyclopedia of Archaeal and Bacterial Type Strains, Phase II (KMG-II): from individual species to whole genera.</title>
        <authorList>
            <person name="Goeker M."/>
        </authorList>
    </citation>
    <scope>NUCLEOTIDE SEQUENCE [LARGE SCALE GENOMIC DNA]</scope>
    <source>
        <strain evidence="6 7">DSM 45184</strain>
    </source>
</reference>
<evidence type="ECO:0000259" key="5">
    <source>
        <dbReference type="PROSITE" id="PS51918"/>
    </source>
</evidence>
<dbReference type="CDD" id="cd01335">
    <property type="entry name" value="Radical_SAM"/>
    <property type="match status" value="1"/>
</dbReference>
<dbReference type="NCBIfam" id="TIGR04267">
    <property type="entry name" value="mod_HExxH"/>
    <property type="match status" value="1"/>
</dbReference>
<dbReference type="InterPro" id="IPR058240">
    <property type="entry name" value="rSAM_sf"/>
</dbReference>
<dbReference type="RefSeq" id="WP_203896127.1">
    <property type="nucleotide sequence ID" value="NZ_BONA01000029.1"/>
</dbReference>
<evidence type="ECO:0000256" key="4">
    <source>
        <dbReference type="ARBA" id="ARBA00023014"/>
    </source>
</evidence>
<dbReference type="PROSITE" id="PS51918">
    <property type="entry name" value="RADICAL_SAM"/>
    <property type="match status" value="1"/>
</dbReference>
<dbReference type="EMBL" id="QGGR01000012">
    <property type="protein sequence ID" value="PWK44270.1"/>
    <property type="molecule type" value="Genomic_DNA"/>
</dbReference>
<keyword evidence="4" id="KW-0411">Iron-sulfur</keyword>
<dbReference type="Gene3D" id="3.20.20.70">
    <property type="entry name" value="Aldolase class I"/>
    <property type="match status" value="1"/>
</dbReference>
<feature type="domain" description="Radical SAM core" evidence="5">
    <location>
        <begin position="7"/>
        <end position="248"/>
    </location>
</feature>
<dbReference type="GO" id="GO:0016491">
    <property type="term" value="F:oxidoreductase activity"/>
    <property type="evidence" value="ECO:0007669"/>
    <property type="project" value="InterPro"/>
</dbReference>
<dbReference type="Proteomes" id="UP000245697">
    <property type="component" value="Unassembled WGS sequence"/>
</dbReference>
<dbReference type="SFLD" id="SFLDG01072">
    <property type="entry name" value="dehydrogenase_like"/>
    <property type="match status" value="1"/>
</dbReference>
<sequence>MPPARDSGPPIGQYILKMHGRCDLACDHCYVYQSVDQSWRDKPRSMLPHVVQASAQRVAEHAAARGLSRVRVVLHGGEPLLLGAEPMRDALARLRSTIGPVARLDLVMQTNGLRLDTAMCEVLKEFGVRVGVSLDGYREANDRHRRYASGAGSFHQAQAALALLRTPDFRELYAGILCTIDLANDPVRVYEALLAEQPPRVDFLLPHATWEHPPVRPGADPTPYATWLSAIHRRWLADDRPIRIRMFEALESTGRGGPSGSEQLGADAVDLVVIETDGHYEQADTIKTAFDGAPRTGLNVFRHRVDEVAALGPVAGRQTGIDGLSPVCRSCPVVSQCGGGLYAHRYRPGSGFDNPSVYCADLRVLVDRTNEESHMHADSKPDDSGAMPSTLIEQIASGFGDETTIGWLAEQELAITRALLFAIVDQQGPSDAWDILGTVEAKSPEAVRDVLGHPYVRPWAVDRLRGGGVCRLGALAAASAVRAGIAVEVGVEAVDGVVHLPHVGTAYLPPGTSGPVRVTFDGSELVVTAGAGEPIVADPARPVPTHAWQPARQVTLPDGWAVLIEDGDPLRARHRWPVADRLPDGEEQAWRSALTEAWRLIRAETPGYVPALRGALRTVVPLRADEDGAQRASTARHAFGSVAAALPGPADLAVLLVHEFQHGKLGALLDLCDLFDLDSDASVQVAWRPDPRPVEGVLQGVYAHAAVADVYRVRAGRDADATAGRQYTKYRQWTLDAITGLRATGGLTPLGTSFVDQVEAAVLSWET</sequence>
<protein>
    <recommendedName>
        <fullName evidence="5">Radical SAM core domain-containing protein</fullName>
    </recommendedName>
</protein>
<dbReference type="PANTHER" id="PTHR43273:SF8">
    <property type="entry name" value="RADICAL SAM DOMAIN PROTEIN"/>
    <property type="match status" value="1"/>
</dbReference>
<organism evidence="6 7">
    <name type="scientific">Actinoplanes xinjiangensis</name>
    <dbReference type="NCBI Taxonomy" id="512350"/>
    <lineage>
        <taxon>Bacteria</taxon>
        <taxon>Bacillati</taxon>
        <taxon>Actinomycetota</taxon>
        <taxon>Actinomycetes</taxon>
        <taxon>Micromonosporales</taxon>
        <taxon>Micromonosporaceae</taxon>
        <taxon>Actinoplanes</taxon>
    </lineage>
</organism>
<gene>
    <name evidence="6" type="ORF">BC793_112145</name>
</gene>
<comment type="caution">
    <text evidence="6">The sequence shown here is derived from an EMBL/GenBank/DDBJ whole genome shotgun (WGS) entry which is preliminary data.</text>
</comment>
<evidence type="ECO:0000256" key="3">
    <source>
        <dbReference type="ARBA" id="ARBA00023004"/>
    </source>
</evidence>
<dbReference type="AlphaFoldDB" id="A0A316FAP2"/>
<dbReference type="GO" id="GO:0046872">
    <property type="term" value="F:metal ion binding"/>
    <property type="evidence" value="ECO:0007669"/>
    <property type="project" value="UniProtKB-KW"/>
</dbReference>
<dbReference type="InterPro" id="IPR026335">
    <property type="entry name" value="rSAM_SPASM_FxsB"/>
</dbReference>
<dbReference type="SFLD" id="SFLDG01386">
    <property type="entry name" value="main_SPASM_domain-containing"/>
    <property type="match status" value="1"/>
</dbReference>
<evidence type="ECO:0000256" key="2">
    <source>
        <dbReference type="ARBA" id="ARBA00022723"/>
    </source>
</evidence>
<dbReference type="SFLD" id="SFLDS00029">
    <property type="entry name" value="Radical_SAM"/>
    <property type="match status" value="1"/>
</dbReference>
<dbReference type="Pfam" id="PF04055">
    <property type="entry name" value="Radical_SAM"/>
    <property type="match status" value="1"/>
</dbReference>
<keyword evidence="1" id="KW-0949">S-adenosyl-L-methionine</keyword>
<dbReference type="SFLD" id="SFLDG01067">
    <property type="entry name" value="SPASM/twitch_domain_containing"/>
    <property type="match status" value="1"/>
</dbReference>
<dbReference type="InterPro" id="IPR007197">
    <property type="entry name" value="rSAM"/>
</dbReference>
<evidence type="ECO:0000313" key="6">
    <source>
        <dbReference type="EMBL" id="PWK44270.1"/>
    </source>
</evidence>
<dbReference type="InterPro" id="IPR026337">
    <property type="entry name" value="AKG_HExxH"/>
</dbReference>
<keyword evidence="3" id="KW-0408">Iron</keyword>
<proteinExistence type="predicted"/>
<dbReference type="SUPFAM" id="SSF102114">
    <property type="entry name" value="Radical SAM enzymes"/>
    <property type="match status" value="1"/>
</dbReference>
<dbReference type="GO" id="GO:0051536">
    <property type="term" value="F:iron-sulfur cluster binding"/>
    <property type="evidence" value="ECO:0007669"/>
    <property type="project" value="UniProtKB-KW"/>
</dbReference>
<dbReference type="NCBIfam" id="TIGR04269">
    <property type="entry name" value="SAM_SPASM_FxsB"/>
    <property type="match status" value="1"/>
</dbReference>
<keyword evidence="7" id="KW-1185">Reference proteome</keyword>
<evidence type="ECO:0000313" key="7">
    <source>
        <dbReference type="Proteomes" id="UP000245697"/>
    </source>
</evidence>
<dbReference type="InterPro" id="IPR023867">
    <property type="entry name" value="Sulphatase_maturase_rSAM"/>
</dbReference>
<evidence type="ECO:0000256" key="1">
    <source>
        <dbReference type="ARBA" id="ARBA00022691"/>
    </source>
</evidence>